<organism evidence="2 3">
    <name type="scientific">Phascolomyces articulosus</name>
    <dbReference type="NCBI Taxonomy" id="60185"/>
    <lineage>
        <taxon>Eukaryota</taxon>
        <taxon>Fungi</taxon>
        <taxon>Fungi incertae sedis</taxon>
        <taxon>Mucoromycota</taxon>
        <taxon>Mucoromycotina</taxon>
        <taxon>Mucoromycetes</taxon>
        <taxon>Mucorales</taxon>
        <taxon>Lichtheimiaceae</taxon>
        <taxon>Phascolomyces</taxon>
    </lineage>
</organism>
<dbReference type="EMBL" id="JAIXMP010000007">
    <property type="protein sequence ID" value="KAI9270469.1"/>
    <property type="molecule type" value="Genomic_DNA"/>
</dbReference>
<evidence type="ECO:0000256" key="1">
    <source>
        <dbReference type="SAM" id="MobiDB-lite"/>
    </source>
</evidence>
<dbReference type="Proteomes" id="UP001209540">
    <property type="component" value="Unassembled WGS sequence"/>
</dbReference>
<dbReference type="AlphaFoldDB" id="A0AAD5KL92"/>
<comment type="caution">
    <text evidence="2">The sequence shown here is derived from an EMBL/GenBank/DDBJ whole genome shotgun (WGS) entry which is preliminary data.</text>
</comment>
<name>A0AAD5KL92_9FUNG</name>
<evidence type="ECO:0000313" key="2">
    <source>
        <dbReference type="EMBL" id="KAI9270469.1"/>
    </source>
</evidence>
<evidence type="ECO:0000313" key="3">
    <source>
        <dbReference type="Proteomes" id="UP001209540"/>
    </source>
</evidence>
<proteinExistence type="predicted"/>
<accession>A0AAD5KL92</accession>
<protein>
    <submittedName>
        <fullName evidence="2">Uncharacterized protein</fullName>
    </submittedName>
</protein>
<feature type="region of interest" description="Disordered" evidence="1">
    <location>
        <begin position="1"/>
        <end position="22"/>
    </location>
</feature>
<keyword evidence="3" id="KW-1185">Reference proteome</keyword>
<gene>
    <name evidence="2" type="ORF">BDA99DRAFT_501858</name>
</gene>
<reference evidence="2" key="2">
    <citation type="submission" date="2023-02" db="EMBL/GenBank/DDBJ databases">
        <authorList>
            <consortium name="DOE Joint Genome Institute"/>
            <person name="Mondo S.J."/>
            <person name="Chang Y."/>
            <person name="Wang Y."/>
            <person name="Ahrendt S."/>
            <person name="Andreopoulos W."/>
            <person name="Barry K."/>
            <person name="Beard J."/>
            <person name="Benny G.L."/>
            <person name="Blankenship S."/>
            <person name="Bonito G."/>
            <person name="Cuomo C."/>
            <person name="Desiro A."/>
            <person name="Gervers K.A."/>
            <person name="Hundley H."/>
            <person name="Kuo A."/>
            <person name="LaButti K."/>
            <person name="Lang B.F."/>
            <person name="Lipzen A."/>
            <person name="O'Donnell K."/>
            <person name="Pangilinan J."/>
            <person name="Reynolds N."/>
            <person name="Sandor L."/>
            <person name="Smith M.W."/>
            <person name="Tsang A."/>
            <person name="Grigoriev I.V."/>
            <person name="Stajich J.E."/>
            <person name="Spatafora J.W."/>
        </authorList>
    </citation>
    <scope>NUCLEOTIDE SEQUENCE</scope>
    <source>
        <strain evidence="2">RSA 2281</strain>
    </source>
</reference>
<reference evidence="2" key="1">
    <citation type="journal article" date="2022" name="IScience">
        <title>Evolution of zygomycete secretomes and the origins of terrestrial fungal ecologies.</title>
        <authorList>
            <person name="Chang Y."/>
            <person name="Wang Y."/>
            <person name="Mondo S."/>
            <person name="Ahrendt S."/>
            <person name="Andreopoulos W."/>
            <person name="Barry K."/>
            <person name="Beard J."/>
            <person name="Benny G.L."/>
            <person name="Blankenship S."/>
            <person name="Bonito G."/>
            <person name="Cuomo C."/>
            <person name="Desiro A."/>
            <person name="Gervers K.A."/>
            <person name="Hundley H."/>
            <person name="Kuo A."/>
            <person name="LaButti K."/>
            <person name="Lang B.F."/>
            <person name="Lipzen A."/>
            <person name="O'Donnell K."/>
            <person name="Pangilinan J."/>
            <person name="Reynolds N."/>
            <person name="Sandor L."/>
            <person name="Smith M.E."/>
            <person name="Tsang A."/>
            <person name="Grigoriev I.V."/>
            <person name="Stajich J.E."/>
            <person name="Spatafora J.W."/>
        </authorList>
    </citation>
    <scope>NUCLEOTIDE SEQUENCE</scope>
    <source>
        <strain evidence="2">RSA 2281</strain>
    </source>
</reference>
<feature type="compositionally biased region" description="Acidic residues" evidence="1">
    <location>
        <begin position="1"/>
        <end position="14"/>
    </location>
</feature>
<sequence>MDLDPQFDQGDNEGDPVIQPDPRTGQLLPLMLCMLEQTSDIELSFPLSPLVRFHVIPIPFLTYNFLPNIIGTFAQYIFIENTVDLRLFCRCAFLKRKKNLQNARI</sequence>